<name>A0A8X6PBZ6_NEPPI</name>
<sequence>MNAKFWPSLQLIAYVKISLEILQNFKFKGIFSDYLFENEADKLQNIHDHLTSLSLPNFMKTHTVCIIGALDKEIKRWYSYHMEFLHDENLDFWNRIHWYSYGTINRLETARTIIQDENIDIRRRFYLACAYYLEEDVQNLWEIMNKEHQTDIIRNSFTCCRTLWLRAVQSRTLLDWSHISRIIEAQRSPVYNFLNFFNANTLGFLHVFRRLQTSEARFQGLLSAICSGDLHQYDLYLCLFHMEDYELETLFNRFSGEIVRVIYLLIKKNLRPVARVLYFFNHEHQILAISSSNSSRTDFDYVNTIHWYSHGTINRLETARAFIQNEYIDIRKRFHLAVTYYFEEDVRTLWGKIPKEYQTFLQKCSYLNKTWNLWLNAINTGTPLDWTQITRIVEDDKFSSTNALGLLRVFPKLVSSEARFQSLAVATRGEQSHPFDLYLCLIQMEDDELRNALHRFSEEEKYLLMESFLRWPLQSVFQYVVEFFRNIISISIYSKLFRFILCDKFDTQGFDHDYFDLVKAFWAPMSTEIKSELERHCMFQSLRQILKSDGNQSAGINFIRIYKKWGFLC</sequence>
<dbReference type="EMBL" id="BMAW01019330">
    <property type="protein sequence ID" value="GFT62785.1"/>
    <property type="molecule type" value="Genomic_DNA"/>
</dbReference>
<comment type="caution">
    <text evidence="1">The sequence shown here is derived from an EMBL/GenBank/DDBJ whole genome shotgun (WGS) entry which is preliminary data.</text>
</comment>
<accession>A0A8X6PBZ6</accession>
<dbReference type="AlphaFoldDB" id="A0A8X6PBZ6"/>
<organism evidence="1 2">
    <name type="scientific">Nephila pilipes</name>
    <name type="common">Giant wood spider</name>
    <name type="synonym">Nephila maculata</name>
    <dbReference type="NCBI Taxonomy" id="299642"/>
    <lineage>
        <taxon>Eukaryota</taxon>
        <taxon>Metazoa</taxon>
        <taxon>Ecdysozoa</taxon>
        <taxon>Arthropoda</taxon>
        <taxon>Chelicerata</taxon>
        <taxon>Arachnida</taxon>
        <taxon>Araneae</taxon>
        <taxon>Araneomorphae</taxon>
        <taxon>Entelegynae</taxon>
        <taxon>Araneoidea</taxon>
        <taxon>Nephilidae</taxon>
        <taxon>Nephila</taxon>
    </lineage>
</organism>
<reference evidence="1" key="1">
    <citation type="submission" date="2020-08" db="EMBL/GenBank/DDBJ databases">
        <title>Multicomponent nature underlies the extraordinary mechanical properties of spider dragline silk.</title>
        <authorList>
            <person name="Kono N."/>
            <person name="Nakamura H."/>
            <person name="Mori M."/>
            <person name="Yoshida Y."/>
            <person name="Ohtoshi R."/>
            <person name="Malay A.D."/>
            <person name="Moran D.A.P."/>
            <person name="Tomita M."/>
            <person name="Numata K."/>
            <person name="Arakawa K."/>
        </authorList>
    </citation>
    <scope>NUCLEOTIDE SEQUENCE</scope>
</reference>
<evidence type="ECO:0000313" key="2">
    <source>
        <dbReference type="Proteomes" id="UP000887013"/>
    </source>
</evidence>
<dbReference type="OrthoDB" id="6418612at2759"/>
<dbReference type="Proteomes" id="UP000887013">
    <property type="component" value="Unassembled WGS sequence"/>
</dbReference>
<keyword evidence="2" id="KW-1185">Reference proteome</keyword>
<gene>
    <name evidence="1" type="primary">NCL1_38110</name>
    <name evidence="1" type="ORF">NPIL_518451</name>
</gene>
<proteinExistence type="predicted"/>
<protein>
    <submittedName>
        <fullName evidence="1">Uncharacterized protein</fullName>
    </submittedName>
</protein>
<evidence type="ECO:0000313" key="1">
    <source>
        <dbReference type="EMBL" id="GFT62785.1"/>
    </source>
</evidence>